<dbReference type="PROSITE" id="PS01124">
    <property type="entry name" value="HTH_ARAC_FAMILY_2"/>
    <property type="match status" value="1"/>
</dbReference>
<dbReference type="Proteomes" id="UP000199481">
    <property type="component" value="Unassembled WGS sequence"/>
</dbReference>
<dbReference type="InterPro" id="IPR009057">
    <property type="entry name" value="Homeodomain-like_sf"/>
</dbReference>
<dbReference type="InterPro" id="IPR020449">
    <property type="entry name" value="Tscrpt_reg_AraC-type_HTH"/>
</dbReference>
<dbReference type="SUPFAM" id="SSF51215">
    <property type="entry name" value="Regulatory protein AraC"/>
    <property type="match status" value="1"/>
</dbReference>
<dbReference type="SMART" id="SM00342">
    <property type="entry name" value="HTH_ARAC"/>
    <property type="match status" value="1"/>
</dbReference>
<dbReference type="Gene3D" id="1.10.10.60">
    <property type="entry name" value="Homeodomain-like"/>
    <property type="match status" value="2"/>
</dbReference>
<evidence type="ECO:0000256" key="2">
    <source>
        <dbReference type="ARBA" id="ARBA00023125"/>
    </source>
</evidence>
<dbReference type="GO" id="GO:0003700">
    <property type="term" value="F:DNA-binding transcription factor activity"/>
    <property type="evidence" value="ECO:0007669"/>
    <property type="project" value="InterPro"/>
</dbReference>
<gene>
    <name evidence="5" type="ORF">SAMN04487752_1939</name>
</gene>
<protein>
    <submittedName>
        <fullName evidence="5">AraC-type DNA-binding protein</fullName>
    </submittedName>
</protein>
<dbReference type="InterPro" id="IPR037923">
    <property type="entry name" value="HTH-like"/>
</dbReference>
<dbReference type="PANTHER" id="PTHR43280">
    <property type="entry name" value="ARAC-FAMILY TRANSCRIPTIONAL REGULATOR"/>
    <property type="match status" value="1"/>
</dbReference>
<evidence type="ECO:0000313" key="6">
    <source>
        <dbReference type="Proteomes" id="UP000199481"/>
    </source>
</evidence>
<keyword evidence="6" id="KW-1185">Reference proteome</keyword>
<dbReference type="Pfam" id="PF02311">
    <property type="entry name" value="AraC_binding"/>
    <property type="match status" value="1"/>
</dbReference>
<sequence length="287" mass="32948">MMEESIFLLKKLNNVYTDYYFSYCGFAKTESKHSFGPAIRDQYLIHIILEGEGYYSIKNQKYYLSKGQGFVIPPNVSTFYQADEKNPWSYVWMGIGGKNVDHYLEYLGINNDHLAFDVINSNDFKATVFECFAYEQDDLINEIVLQKQAYKFLELLVKSLAIPKQEIITKKMNPYVSQALEIISKQAHKNISIGSLSEQLSINPSYLSRLFKADIGSSIKEYINEIRLNIGNDLLSSTDYSIHEISELTGFTSSQTFSKAFKQSRGVTPSAYRKNRIGIGKMRLKNR</sequence>
<dbReference type="SUPFAM" id="SSF46689">
    <property type="entry name" value="Homeodomain-like"/>
    <property type="match status" value="2"/>
</dbReference>
<reference evidence="6" key="1">
    <citation type="submission" date="2016-10" db="EMBL/GenBank/DDBJ databases">
        <authorList>
            <person name="Varghese N."/>
            <person name="Submissions S."/>
        </authorList>
    </citation>
    <scope>NUCLEOTIDE SEQUENCE [LARGE SCALE GENOMIC DNA]</scope>
    <source>
        <strain evidence="6">MPL-11</strain>
    </source>
</reference>
<dbReference type="CDD" id="cd06986">
    <property type="entry name" value="cupin_MmsR-like_N"/>
    <property type="match status" value="1"/>
</dbReference>
<dbReference type="EMBL" id="FNJW01000008">
    <property type="protein sequence ID" value="SDQ35479.1"/>
    <property type="molecule type" value="Genomic_DNA"/>
</dbReference>
<dbReference type="Pfam" id="PF12833">
    <property type="entry name" value="HTH_18"/>
    <property type="match status" value="1"/>
</dbReference>
<evidence type="ECO:0000313" key="5">
    <source>
        <dbReference type="EMBL" id="SDQ35479.1"/>
    </source>
</evidence>
<evidence type="ECO:0000256" key="1">
    <source>
        <dbReference type="ARBA" id="ARBA00023015"/>
    </source>
</evidence>
<evidence type="ECO:0000256" key="3">
    <source>
        <dbReference type="ARBA" id="ARBA00023163"/>
    </source>
</evidence>
<proteinExistence type="predicted"/>
<evidence type="ECO:0000259" key="4">
    <source>
        <dbReference type="PROSITE" id="PS01124"/>
    </source>
</evidence>
<feature type="domain" description="HTH araC/xylS-type" evidence="4">
    <location>
        <begin position="177"/>
        <end position="275"/>
    </location>
</feature>
<keyword evidence="2 5" id="KW-0238">DNA-binding</keyword>
<organism evidence="5 6">
    <name type="scientific">Carnobacterium viridans</name>
    <dbReference type="NCBI Taxonomy" id="174587"/>
    <lineage>
        <taxon>Bacteria</taxon>
        <taxon>Bacillati</taxon>
        <taxon>Bacillota</taxon>
        <taxon>Bacilli</taxon>
        <taxon>Lactobacillales</taxon>
        <taxon>Carnobacteriaceae</taxon>
        <taxon>Carnobacterium</taxon>
    </lineage>
</organism>
<dbReference type="AlphaFoldDB" id="A0A1H1A786"/>
<dbReference type="InterPro" id="IPR003313">
    <property type="entry name" value="AraC-bd"/>
</dbReference>
<dbReference type="GO" id="GO:0043565">
    <property type="term" value="F:sequence-specific DNA binding"/>
    <property type="evidence" value="ECO:0007669"/>
    <property type="project" value="InterPro"/>
</dbReference>
<dbReference type="InterPro" id="IPR018060">
    <property type="entry name" value="HTH_AraC"/>
</dbReference>
<name>A0A1H1A786_9LACT</name>
<dbReference type="Gene3D" id="2.60.120.280">
    <property type="entry name" value="Regulatory protein AraC"/>
    <property type="match status" value="1"/>
</dbReference>
<dbReference type="PANTHER" id="PTHR43280:SF2">
    <property type="entry name" value="HTH-TYPE TRANSCRIPTIONAL REGULATOR EXSA"/>
    <property type="match status" value="1"/>
</dbReference>
<keyword evidence="1" id="KW-0805">Transcription regulation</keyword>
<accession>A0A1H1A786</accession>
<keyword evidence="3" id="KW-0804">Transcription</keyword>
<dbReference type="PRINTS" id="PR00032">
    <property type="entry name" value="HTHARAC"/>
</dbReference>